<proteinExistence type="predicted"/>
<evidence type="ECO:0000313" key="2">
    <source>
        <dbReference type="Proteomes" id="UP001363010"/>
    </source>
</evidence>
<protein>
    <submittedName>
        <fullName evidence="1">Uncharacterized protein</fullName>
    </submittedName>
</protein>
<dbReference type="Proteomes" id="UP001363010">
    <property type="component" value="Unassembled WGS sequence"/>
</dbReference>
<dbReference type="EMBL" id="JBBKZV010000052">
    <property type="protein sequence ID" value="MEJ8827141.1"/>
    <property type="molecule type" value="Genomic_DNA"/>
</dbReference>
<sequence length="201" mass="22685">MKDLATRYDTPLETVRPRGRRLIEGFSVKLERRVRLFSHGSFAQWIRLEADPSILEFCERPARLGSNPEARLIDFWARRTDTQEMLLVDAPQEVPSQVCGIPVRFVTDAELAAANVWIVNWSRMLPVVNATRALLPPRLLRSVVHHVREAMSLGRLEHELSYGDPSLARGAIFAQLRTGGIRAPSLHTQPIGLHTLLEPVS</sequence>
<evidence type="ECO:0000313" key="1">
    <source>
        <dbReference type="EMBL" id="MEJ8827141.1"/>
    </source>
</evidence>
<keyword evidence="2" id="KW-1185">Reference proteome</keyword>
<reference evidence="1 2" key="1">
    <citation type="submission" date="2024-03" db="EMBL/GenBank/DDBJ databases">
        <title>Novel species of the genus Variovorax.</title>
        <authorList>
            <person name="Liu Q."/>
            <person name="Xin Y.-H."/>
        </authorList>
    </citation>
    <scope>NUCLEOTIDE SEQUENCE [LARGE SCALE GENOMIC DNA]</scope>
    <source>
        <strain evidence="1 2">KACC 18501</strain>
    </source>
</reference>
<organism evidence="1 2">
    <name type="scientific">Variovorax humicola</name>
    <dbReference type="NCBI Taxonomy" id="1769758"/>
    <lineage>
        <taxon>Bacteria</taxon>
        <taxon>Pseudomonadati</taxon>
        <taxon>Pseudomonadota</taxon>
        <taxon>Betaproteobacteria</taxon>
        <taxon>Burkholderiales</taxon>
        <taxon>Comamonadaceae</taxon>
        <taxon>Variovorax</taxon>
    </lineage>
</organism>
<comment type="caution">
    <text evidence="1">The sequence shown here is derived from an EMBL/GenBank/DDBJ whole genome shotgun (WGS) entry which is preliminary data.</text>
</comment>
<dbReference type="RefSeq" id="WP_340368170.1">
    <property type="nucleotide sequence ID" value="NZ_JBBKZV010000052.1"/>
</dbReference>
<accession>A0ABU8WAS1</accession>
<name>A0ABU8WAS1_9BURK</name>
<gene>
    <name evidence="1" type="ORF">WKW80_35015</name>
</gene>